<feature type="binding site" evidence="6">
    <location>
        <position position="106"/>
    </location>
    <ligand>
        <name>Na(+)</name>
        <dbReference type="ChEBI" id="CHEBI:29101"/>
        <label>1</label>
    </ligand>
</feature>
<keyword evidence="5 9" id="KW-0472">Membrane</keyword>
<keyword evidence="2 8" id="KW-0813">Transport</keyword>
<feature type="transmembrane region" description="Helical" evidence="9">
    <location>
        <begin position="560"/>
        <end position="587"/>
    </location>
</feature>
<feature type="transmembrane region" description="Helical" evidence="9">
    <location>
        <begin position="384"/>
        <end position="405"/>
    </location>
</feature>
<feature type="transmembrane region" description="Helical" evidence="9">
    <location>
        <begin position="485"/>
        <end position="511"/>
    </location>
</feature>
<feature type="transmembrane region" description="Helical" evidence="9">
    <location>
        <begin position="172"/>
        <end position="198"/>
    </location>
</feature>
<feature type="transmembrane region" description="Helical" evidence="9">
    <location>
        <begin position="100"/>
        <end position="118"/>
    </location>
</feature>
<feature type="disulfide bond" evidence="7">
    <location>
        <begin position="211"/>
        <end position="220"/>
    </location>
</feature>
<dbReference type="InterPro" id="IPR037272">
    <property type="entry name" value="SNS_sf"/>
</dbReference>
<feature type="transmembrane region" description="Helical" evidence="9">
    <location>
        <begin position="599"/>
        <end position="624"/>
    </location>
</feature>
<feature type="binding site" evidence="6">
    <location>
        <position position="459"/>
    </location>
    <ligand>
        <name>Na(+)</name>
        <dbReference type="ChEBI" id="CHEBI:29101"/>
        <label>1</label>
    </ligand>
</feature>
<keyword evidence="4 9" id="KW-1133">Transmembrane helix</keyword>
<protein>
    <recommendedName>
        <fullName evidence="8">Transporter</fullName>
    </recommendedName>
</protein>
<dbReference type="GO" id="GO:0005283">
    <property type="term" value="F:amino acid:sodium symporter activity"/>
    <property type="evidence" value="ECO:0007669"/>
    <property type="project" value="TreeGrafter"/>
</dbReference>
<evidence type="ECO:0000256" key="1">
    <source>
        <dbReference type="ARBA" id="ARBA00004141"/>
    </source>
</evidence>
<evidence type="ECO:0000256" key="4">
    <source>
        <dbReference type="ARBA" id="ARBA00022989"/>
    </source>
</evidence>
<evidence type="ECO:0000256" key="9">
    <source>
        <dbReference type="SAM" id="Phobius"/>
    </source>
</evidence>
<organism evidence="10 11">
    <name type="scientific">Paragonimus skrjabini miyazakii</name>
    <dbReference type="NCBI Taxonomy" id="59628"/>
    <lineage>
        <taxon>Eukaryota</taxon>
        <taxon>Metazoa</taxon>
        <taxon>Spiralia</taxon>
        <taxon>Lophotrochozoa</taxon>
        <taxon>Platyhelminthes</taxon>
        <taxon>Trematoda</taxon>
        <taxon>Digenea</taxon>
        <taxon>Plagiorchiida</taxon>
        <taxon>Troglotremata</taxon>
        <taxon>Troglotrematidae</taxon>
        <taxon>Paragonimus</taxon>
    </lineage>
</organism>
<comment type="caution">
    <text evidence="10">The sequence shown here is derived from an EMBL/GenBank/DDBJ whole genome shotgun (WGS) entry which is preliminary data.</text>
</comment>
<evidence type="ECO:0000256" key="6">
    <source>
        <dbReference type="PIRSR" id="PIRSR600175-1"/>
    </source>
</evidence>
<comment type="subcellular location">
    <subcellularLocation>
        <location evidence="1">Membrane</location>
        <topology evidence="1">Multi-pass membrane protein</topology>
    </subcellularLocation>
</comment>
<feature type="transmembrane region" description="Helical" evidence="9">
    <location>
        <begin position="130"/>
        <end position="151"/>
    </location>
</feature>
<feature type="transmembrane region" description="Helical" evidence="9">
    <location>
        <begin position="517"/>
        <end position="539"/>
    </location>
</feature>
<dbReference type="InterPro" id="IPR000175">
    <property type="entry name" value="Na/ntran_symport"/>
</dbReference>
<dbReference type="PANTHER" id="PTHR11616:SF241">
    <property type="entry name" value="SODIUM- AND CHLORIDE-DEPENDENT GLYCINE TRANSPORTER 2"/>
    <property type="match status" value="1"/>
</dbReference>
<name>A0A8S9Z7C1_9TREM</name>
<feature type="binding site" evidence="6">
    <location>
        <position position="358"/>
    </location>
    <ligand>
        <name>Na(+)</name>
        <dbReference type="ChEBI" id="CHEBI:29101"/>
        <label>1</label>
    </ligand>
</feature>
<evidence type="ECO:0000313" key="10">
    <source>
        <dbReference type="EMBL" id="KAF7261313.1"/>
    </source>
</evidence>
<dbReference type="EMBL" id="JTDE01000420">
    <property type="protein sequence ID" value="KAF7261313.1"/>
    <property type="molecule type" value="Genomic_DNA"/>
</dbReference>
<keyword evidence="3 8" id="KW-0812">Transmembrane</keyword>
<feature type="binding site" evidence="6">
    <location>
        <position position="113"/>
    </location>
    <ligand>
        <name>Na(+)</name>
        <dbReference type="ChEBI" id="CHEBI:29101"/>
        <label>1</label>
    </ligand>
</feature>
<dbReference type="GO" id="GO:0005886">
    <property type="term" value="C:plasma membrane"/>
    <property type="evidence" value="ECO:0007669"/>
    <property type="project" value="TreeGrafter"/>
</dbReference>
<evidence type="ECO:0000256" key="5">
    <source>
        <dbReference type="ARBA" id="ARBA00023136"/>
    </source>
</evidence>
<dbReference type="PRINTS" id="PR00176">
    <property type="entry name" value="NANEUSMPORT"/>
</dbReference>
<feature type="transmembrane region" description="Helical" evidence="9">
    <location>
        <begin position="273"/>
        <end position="291"/>
    </location>
</feature>
<feature type="binding site" evidence="6">
    <location>
        <position position="460"/>
    </location>
    <ligand>
        <name>Na(+)</name>
        <dbReference type="ChEBI" id="CHEBI:29101"/>
        <label>1</label>
    </ligand>
</feature>
<gene>
    <name evidence="10" type="ORF">EG68_01306</name>
</gene>
<dbReference type="PANTHER" id="PTHR11616">
    <property type="entry name" value="SODIUM/CHLORIDE DEPENDENT TRANSPORTER"/>
    <property type="match status" value="1"/>
</dbReference>
<evidence type="ECO:0000256" key="8">
    <source>
        <dbReference type="RuleBase" id="RU003732"/>
    </source>
</evidence>
<proteinExistence type="inferred from homology"/>
<feature type="transmembrane region" description="Helical" evidence="9">
    <location>
        <begin position="303"/>
        <end position="327"/>
    </location>
</feature>
<keyword evidence="6" id="KW-0915">Sodium</keyword>
<dbReference type="GO" id="GO:0089718">
    <property type="term" value="P:amino acid import across plasma membrane"/>
    <property type="evidence" value="ECO:0007669"/>
    <property type="project" value="TreeGrafter"/>
</dbReference>
<keyword evidence="8" id="KW-0769">Symport</keyword>
<dbReference type="Pfam" id="PF00209">
    <property type="entry name" value="SNF"/>
    <property type="match status" value="1"/>
</dbReference>
<feature type="binding site" evidence="6">
    <location>
        <position position="109"/>
    </location>
    <ligand>
        <name>Na(+)</name>
        <dbReference type="ChEBI" id="CHEBI:29101"/>
        <label>1</label>
    </ligand>
</feature>
<dbReference type="GO" id="GO:0046872">
    <property type="term" value="F:metal ion binding"/>
    <property type="evidence" value="ECO:0007669"/>
    <property type="project" value="UniProtKB-KW"/>
</dbReference>
<dbReference type="Proteomes" id="UP000822476">
    <property type="component" value="Unassembled WGS sequence"/>
</dbReference>
<sequence>MTNSEDPTSMSNQTDHISKMKFSGYEAIYLEKTSRQNNAASHYMMPTQSSNLEISSCVLRKPSSNKIFNPVVDELKHDKPLATSDRELEPRSQWGKQIEFLLCCVGYSVGLGNIWRFPYLCMQYGGGAFLIPYLLYLVVCGMSLFFMETAIGQSTGLSTIRIFKMIPFFQGLGWCMVFASGIVSIYYNLFIAYTLYFLGMSFNWILPWSHCNNEWNTPRCFTYQDNITLRNNTQNFPHPINTIDGQSLRSAAEEFWRFNVLELSANIETIGGINWKILVALIAAWIITFVCMCKGIRTSGKVVYVTATAPYVFLTIILIRGCTLPGAWEGIKFYIVPDWNRLKRIDIWIAAATQIFYSLGPAWGGLITFASYNRYHHDVHFDAIIIPIICGSTSIYGGFAIYSVIGHLMYVTGQTGTTEFVQQGPGLAFVAYPQALTKLPAAAIWSVLFFLMLLTLGLDSQFSTLEAVTTGLTDRFPLVVGRHKTLFTLIVCIVEFFLGFILVTRAGFYYFELLDTYATAFSVVVIGFLETLVITYLYGAKTLLDDVEWMIGPLRKSTRYWWMLTWYVLVPLMTLAIIVSTFVTSVISAEEKLAKFPLWAIISGWTIACLSFVQFPILAVVAIYQHGFNWKKLFLPSCEWRQTVEKRRLACTTMTDTRTAC</sequence>
<evidence type="ECO:0000313" key="11">
    <source>
        <dbReference type="Proteomes" id="UP000822476"/>
    </source>
</evidence>
<comment type="similarity">
    <text evidence="8">Belongs to the sodium:neurotransmitter symporter (SNF) (TC 2.A.22) family.</text>
</comment>
<evidence type="ECO:0000256" key="2">
    <source>
        <dbReference type="ARBA" id="ARBA00022448"/>
    </source>
</evidence>
<feature type="binding site" evidence="6">
    <location>
        <position position="456"/>
    </location>
    <ligand>
        <name>Na(+)</name>
        <dbReference type="ChEBI" id="CHEBI:29101"/>
        <label>1</label>
    </ligand>
</feature>
<dbReference type="PROSITE" id="PS00610">
    <property type="entry name" value="NA_NEUROTRAN_SYMP_1"/>
    <property type="match status" value="1"/>
</dbReference>
<evidence type="ECO:0000256" key="3">
    <source>
        <dbReference type="ARBA" id="ARBA00022692"/>
    </source>
</evidence>
<evidence type="ECO:0000256" key="7">
    <source>
        <dbReference type="PIRSR" id="PIRSR600175-2"/>
    </source>
</evidence>
<reference evidence="10" key="1">
    <citation type="submission" date="2019-07" db="EMBL/GenBank/DDBJ databases">
        <title>Annotation for the trematode Paragonimus miyazaki's.</title>
        <authorList>
            <person name="Choi Y.-J."/>
        </authorList>
    </citation>
    <scope>NUCLEOTIDE SEQUENCE</scope>
    <source>
        <strain evidence="10">Japan</strain>
    </source>
</reference>
<dbReference type="SUPFAM" id="SSF161070">
    <property type="entry name" value="SNF-like"/>
    <property type="match status" value="1"/>
</dbReference>
<keyword evidence="7" id="KW-1015">Disulfide bond</keyword>
<dbReference type="OrthoDB" id="6581954at2759"/>
<feature type="transmembrane region" description="Helical" evidence="9">
    <location>
        <begin position="439"/>
        <end position="458"/>
    </location>
</feature>
<keyword evidence="6" id="KW-0479">Metal-binding</keyword>
<keyword evidence="11" id="KW-1185">Reference proteome</keyword>
<feature type="transmembrane region" description="Helical" evidence="9">
    <location>
        <begin position="347"/>
        <end position="372"/>
    </location>
</feature>
<dbReference type="PROSITE" id="PS50267">
    <property type="entry name" value="NA_NEUROTRAN_SYMP_3"/>
    <property type="match status" value="1"/>
</dbReference>
<accession>A0A8S9Z7C1</accession>
<dbReference type="AlphaFoldDB" id="A0A8S9Z7C1"/>